<name>A0A2Z3LDZ4_9BACT</name>
<dbReference type="AlphaFoldDB" id="A0A2Z3LDZ4"/>
<dbReference type="RefSeq" id="WP_162534149.1">
    <property type="nucleotide sequence ID" value="NZ_CP029619.1"/>
</dbReference>
<evidence type="ECO:0000313" key="1">
    <source>
        <dbReference type="EMBL" id="AWN81966.1"/>
    </source>
</evidence>
<gene>
    <name evidence="1" type="ORF">DK880_00652</name>
</gene>
<organism evidence="1 2">
    <name type="scientific">Candidatus Cardinium hertigii</name>
    <dbReference type="NCBI Taxonomy" id="247481"/>
    <lineage>
        <taxon>Bacteria</taxon>
        <taxon>Pseudomonadati</taxon>
        <taxon>Bacteroidota</taxon>
        <taxon>Cytophagia</taxon>
        <taxon>Cytophagales</taxon>
        <taxon>Amoebophilaceae</taxon>
        <taxon>Candidatus Cardinium</taxon>
    </lineage>
</organism>
<protein>
    <submittedName>
        <fullName evidence="1">Putative ABC transporter ATP-binding protein</fullName>
    </submittedName>
</protein>
<dbReference type="PANTHER" id="PTHR24221">
    <property type="entry name" value="ATP-BINDING CASSETTE SUB-FAMILY B"/>
    <property type="match status" value="1"/>
</dbReference>
<dbReference type="KEGG" id="cher:DK880_00652"/>
<evidence type="ECO:0000313" key="2">
    <source>
        <dbReference type="Proteomes" id="UP000245872"/>
    </source>
</evidence>
<reference evidence="1 2" key="1">
    <citation type="submission" date="2018-05" db="EMBL/GenBank/DDBJ databases">
        <title>Candidatus Cardinium hertigii Genome Assembly.</title>
        <authorList>
            <person name="Showmaker K.C."/>
            <person name="Walden K.O."/>
            <person name="Fields C.J."/>
            <person name="Lambert K.N."/>
            <person name="Hudson M.E."/>
        </authorList>
    </citation>
    <scope>NUCLEOTIDE SEQUENCE [LARGE SCALE GENOMIC DNA]</scope>
    <source>
        <strain evidence="2">cHgTN10</strain>
    </source>
</reference>
<sequence length="87" mass="9709">MFNLKQGAILIGGQDISSITQKSLYKAMSIVPQECNLFHTTILENIRYGNPHASDKEVTETAKRASAHAFIEALPCQYKTLWLVKEG</sequence>
<accession>A0A2Z3LDZ4</accession>
<dbReference type="EMBL" id="CP029619">
    <property type="protein sequence ID" value="AWN81966.1"/>
    <property type="molecule type" value="Genomic_DNA"/>
</dbReference>
<keyword evidence="1" id="KW-0067">ATP-binding</keyword>
<dbReference type="Gene3D" id="3.40.50.300">
    <property type="entry name" value="P-loop containing nucleotide triphosphate hydrolases"/>
    <property type="match status" value="1"/>
</dbReference>
<dbReference type="InterPro" id="IPR039421">
    <property type="entry name" value="Type_1_exporter"/>
</dbReference>
<keyword evidence="1" id="KW-0547">Nucleotide-binding</keyword>
<dbReference type="Proteomes" id="UP000245872">
    <property type="component" value="Chromosome"/>
</dbReference>
<dbReference type="SUPFAM" id="SSF52540">
    <property type="entry name" value="P-loop containing nucleoside triphosphate hydrolases"/>
    <property type="match status" value="1"/>
</dbReference>
<dbReference type="InterPro" id="IPR027417">
    <property type="entry name" value="P-loop_NTPase"/>
</dbReference>
<proteinExistence type="predicted"/>
<dbReference type="GO" id="GO:0005524">
    <property type="term" value="F:ATP binding"/>
    <property type="evidence" value="ECO:0007669"/>
    <property type="project" value="UniProtKB-KW"/>
</dbReference>
<keyword evidence="2" id="KW-1185">Reference proteome</keyword>
<dbReference type="PANTHER" id="PTHR24221:SF654">
    <property type="entry name" value="ATP-BINDING CASSETTE SUB-FAMILY B MEMBER 6"/>
    <property type="match status" value="1"/>
</dbReference>
<dbReference type="GO" id="GO:0034040">
    <property type="term" value="F:ATPase-coupled lipid transmembrane transporter activity"/>
    <property type="evidence" value="ECO:0007669"/>
    <property type="project" value="TreeGrafter"/>
</dbReference>